<sequence>MTFGENLTMIIRFYTLLETSIGAISRLKSFSENVKQESSEGEDIVPPKERPADGKIDISGVSAAYEDNGEAPHEHLALDNLRLSIAPGERVAICGRSGSGKSSLLLLFLRLLDPVPRPKPTGPSQDHQPSNNPLPQQIAIDSLPLTSISRNHLRARILALPQEPVFLPSGTPTRTNLDPQHAASESDCVSALQAVSLWEFISARGGLDAPLSPDTLSQGQKQLFNLARAILRRRLRARDSEGGILLLDMQRVIMREFAGYTIVMVSHRLGMVMGFDRVVVMDAGRIVEMGRPAKLAETEGSKFRGL</sequence>
<keyword evidence="2" id="KW-0067">ATP-binding</keyword>
<feature type="domain" description="ABC transporter" evidence="4">
    <location>
        <begin position="56"/>
        <end position="306"/>
    </location>
</feature>
<reference evidence="5" key="2">
    <citation type="submission" date="2023-05" db="EMBL/GenBank/DDBJ databases">
        <authorList>
            <consortium name="Lawrence Berkeley National Laboratory"/>
            <person name="Steindorff A."/>
            <person name="Hensen N."/>
            <person name="Bonometti L."/>
            <person name="Westerberg I."/>
            <person name="Brannstrom I.O."/>
            <person name="Guillou S."/>
            <person name="Cros-Aarteil S."/>
            <person name="Calhoun S."/>
            <person name="Haridas S."/>
            <person name="Kuo A."/>
            <person name="Mondo S."/>
            <person name="Pangilinan J."/>
            <person name="Riley R."/>
            <person name="Labutti K."/>
            <person name="Andreopoulos B."/>
            <person name="Lipzen A."/>
            <person name="Chen C."/>
            <person name="Yanf M."/>
            <person name="Daum C."/>
            <person name="Ng V."/>
            <person name="Clum A."/>
            <person name="Ohm R."/>
            <person name="Martin F."/>
            <person name="Silar P."/>
            <person name="Natvig D."/>
            <person name="Lalanne C."/>
            <person name="Gautier V."/>
            <person name="Ament-Velasquez S.L."/>
            <person name="Kruys A."/>
            <person name="Hutchinson M.I."/>
            <person name="Powell A.J."/>
            <person name="Barry K."/>
            <person name="Miller A.N."/>
            <person name="Grigoriev I.V."/>
            <person name="Debuchy R."/>
            <person name="Gladieux P."/>
            <person name="Thoren M.H."/>
            <person name="Johannesson H."/>
        </authorList>
    </citation>
    <scope>NUCLEOTIDE SEQUENCE</scope>
    <source>
        <strain evidence="5">CBS 731.68</strain>
    </source>
</reference>
<gene>
    <name evidence="5" type="ORF">N657DRAFT_657014</name>
</gene>
<evidence type="ECO:0000313" key="6">
    <source>
        <dbReference type="Proteomes" id="UP001302602"/>
    </source>
</evidence>
<dbReference type="PROSITE" id="PS50893">
    <property type="entry name" value="ABC_TRANSPORTER_2"/>
    <property type="match status" value="1"/>
</dbReference>
<keyword evidence="5" id="KW-0378">Hydrolase</keyword>
<dbReference type="SMART" id="SM00382">
    <property type="entry name" value="AAA"/>
    <property type="match status" value="1"/>
</dbReference>
<dbReference type="PROSITE" id="PS00211">
    <property type="entry name" value="ABC_TRANSPORTER_1"/>
    <property type="match status" value="1"/>
</dbReference>
<evidence type="ECO:0000256" key="2">
    <source>
        <dbReference type="ARBA" id="ARBA00022840"/>
    </source>
</evidence>
<accession>A0AAN6Z1Q1</accession>
<comment type="caution">
    <text evidence="5">The sequence shown here is derived from an EMBL/GenBank/DDBJ whole genome shotgun (WGS) entry which is preliminary data.</text>
</comment>
<protein>
    <submittedName>
        <fullName evidence="5">P-loop containing nucleoside triphosphate hydrolase protein</fullName>
    </submittedName>
</protein>
<feature type="compositionally biased region" description="Basic and acidic residues" evidence="3">
    <location>
        <begin position="45"/>
        <end position="55"/>
    </location>
</feature>
<feature type="compositionally biased region" description="Polar residues" evidence="3">
    <location>
        <begin position="122"/>
        <end position="135"/>
    </location>
</feature>
<evidence type="ECO:0000256" key="3">
    <source>
        <dbReference type="SAM" id="MobiDB-lite"/>
    </source>
</evidence>
<dbReference type="GO" id="GO:0005524">
    <property type="term" value="F:ATP binding"/>
    <property type="evidence" value="ECO:0007669"/>
    <property type="project" value="UniProtKB-KW"/>
</dbReference>
<dbReference type="EMBL" id="MU853231">
    <property type="protein sequence ID" value="KAK4122121.1"/>
    <property type="molecule type" value="Genomic_DNA"/>
</dbReference>
<keyword evidence="1" id="KW-0547">Nucleotide-binding</keyword>
<dbReference type="GO" id="GO:0016020">
    <property type="term" value="C:membrane"/>
    <property type="evidence" value="ECO:0007669"/>
    <property type="project" value="TreeGrafter"/>
</dbReference>
<dbReference type="PANTHER" id="PTHR24223">
    <property type="entry name" value="ATP-BINDING CASSETTE SUB-FAMILY C"/>
    <property type="match status" value="1"/>
</dbReference>
<evidence type="ECO:0000256" key="1">
    <source>
        <dbReference type="ARBA" id="ARBA00022741"/>
    </source>
</evidence>
<name>A0AAN6Z1Q1_9PEZI</name>
<dbReference type="InterPro" id="IPR003439">
    <property type="entry name" value="ABC_transporter-like_ATP-bd"/>
</dbReference>
<dbReference type="InterPro" id="IPR017871">
    <property type="entry name" value="ABC_transporter-like_CS"/>
</dbReference>
<dbReference type="Proteomes" id="UP001302602">
    <property type="component" value="Unassembled WGS sequence"/>
</dbReference>
<reference evidence="5" key="1">
    <citation type="journal article" date="2023" name="Mol. Phylogenet. Evol.">
        <title>Genome-scale phylogeny and comparative genomics of the fungal order Sordariales.</title>
        <authorList>
            <person name="Hensen N."/>
            <person name="Bonometti L."/>
            <person name="Westerberg I."/>
            <person name="Brannstrom I.O."/>
            <person name="Guillou S."/>
            <person name="Cros-Aarteil S."/>
            <person name="Calhoun S."/>
            <person name="Haridas S."/>
            <person name="Kuo A."/>
            <person name="Mondo S."/>
            <person name="Pangilinan J."/>
            <person name="Riley R."/>
            <person name="LaButti K."/>
            <person name="Andreopoulos B."/>
            <person name="Lipzen A."/>
            <person name="Chen C."/>
            <person name="Yan M."/>
            <person name="Daum C."/>
            <person name="Ng V."/>
            <person name="Clum A."/>
            <person name="Steindorff A."/>
            <person name="Ohm R.A."/>
            <person name="Martin F."/>
            <person name="Silar P."/>
            <person name="Natvig D.O."/>
            <person name="Lalanne C."/>
            <person name="Gautier V."/>
            <person name="Ament-Velasquez S.L."/>
            <person name="Kruys A."/>
            <person name="Hutchinson M.I."/>
            <person name="Powell A.J."/>
            <person name="Barry K."/>
            <person name="Miller A.N."/>
            <person name="Grigoriev I.V."/>
            <person name="Debuchy R."/>
            <person name="Gladieux P."/>
            <person name="Hiltunen Thoren M."/>
            <person name="Johannesson H."/>
        </authorList>
    </citation>
    <scope>NUCLEOTIDE SEQUENCE</scope>
    <source>
        <strain evidence="5">CBS 731.68</strain>
    </source>
</reference>
<dbReference type="GO" id="GO:0042626">
    <property type="term" value="F:ATPase-coupled transmembrane transporter activity"/>
    <property type="evidence" value="ECO:0007669"/>
    <property type="project" value="TreeGrafter"/>
</dbReference>
<dbReference type="InterPro" id="IPR027417">
    <property type="entry name" value="P-loop_NTPase"/>
</dbReference>
<keyword evidence="6" id="KW-1185">Reference proteome</keyword>
<dbReference type="SUPFAM" id="SSF52540">
    <property type="entry name" value="P-loop containing nucleoside triphosphate hydrolases"/>
    <property type="match status" value="1"/>
</dbReference>
<dbReference type="Pfam" id="PF00005">
    <property type="entry name" value="ABC_tran"/>
    <property type="match status" value="1"/>
</dbReference>
<dbReference type="RefSeq" id="XP_062645892.1">
    <property type="nucleotide sequence ID" value="XM_062794758.1"/>
</dbReference>
<dbReference type="AlphaFoldDB" id="A0AAN6Z1Q1"/>
<evidence type="ECO:0000259" key="4">
    <source>
        <dbReference type="PROSITE" id="PS50893"/>
    </source>
</evidence>
<dbReference type="PANTHER" id="PTHR24223:SF345">
    <property type="entry name" value="ABC MULTIDRUG TRANSPORTER (EUROFUNG)"/>
    <property type="match status" value="1"/>
</dbReference>
<dbReference type="Gene3D" id="3.40.50.300">
    <property type="entry name" value="P-loop containing nucleotide triphosphate hydrolases"/>
    <property type="match status" value="1"/>
</dbReference>
<dbReference type="GeneID" id="87831527"/>
<dbReference type="GO" id="GO:0016887">
    <property type="term" value="F:ATP hydrolysis activity"/>
    <property type="evidence" value="ECO:0007669"/>
    <property type="project" value="InterPro"/>
</dbReference>
<organism evidence="5 6">
    <name type="scientific">Parathielavia appendiculata</name>
    <dbReference type="NCBI Taxonomy" id="2587402"/>
    <lineage>
        <taxon>Eukaryota</taxon>
        <taxon>Fungi</taxon>
        <taxon>Dikarya</taxon>
        <taxon>Ascomycota</taxon>
        <taxon>Pezizomycotina</taxon>
        <taxon>Sordariomycetes</taxon>
        <taxon>Sordariomycetidae</taxon>
        <taxon>Sordariales</taxon>
        <taxon>Chaetomiaceae</taxon>
        <taxon>Parathielavia</taxon>
    </lineage>
</organism>
<dbReference type="InterPro" id="IPR050173">
    <property type="entry name" value="ABC_transporter_C-like"/>
</dbReference>
<feature type="region of interest" description="Disordered" evidence="3">
    <location>
        <begin position="116"/>
        <end position="137"/>
    </location>
</feature>
<evidence type="ECO:0000313" key="5">
    <source>
        <dbReference type="EMBL" id="KAK4122121.1"/>
    </source>
</evidence>
<feature type="region of interest" description="Disordered" evidence="3">
    <location>
        <begin position="35"/>
        <end position="55"/>
    </location>
</feature>
<dbReference type="InterPro" id="IPR003593">
    <property type="entry name" value="AAA+_ATPase"/>
</dbReference>
<proteinExistence type="predicted"/>